<dbReference type="AlphaFoldDB" id="A0A0U1LUL7"/>
<dbReference type="OMA" id="YRMTVIS"/>
<dbReference type="Gene3D" id="3.40.50.880">
    <property type="match status" value="1"/>
</dbReference>
<dbReference type="SUPFAM" id="SSF52317">
    <property type="entry name" value="Class I glutamine amidotransferase-like"/>
    <property type="match status" value="1"/>
</dbReference>
<reference evidence="3 4" key="1">
    <citation type="submission" date="2015-04" db="EMBL/GenBank/DDBJ databases">
        <authorList>
            <person name="Syromyatnikov M.Y."/>
            <person name="Popov V.N."/>
        </authorList>
    </citation>
    <scope>NUCLEOTIDE SEQUENCE [LARGE SCALE GENOMIC DNA]</scope>
    <source>
        <strain evidence="3">WF-38-12</strain>
    </source>
</reference>
<name>A0A0U1LUL7_TALIS</name>
<dbReference type="PANTHER" id="PTHR48094:SF22">
    <property type="entry name" value="DJ-1_PFPI DOMAIN-CONTAINING PROTEIN"/>
    <property type="match status" value="1"/>
</dbReference>
<keyword evidence="4" id="KW-1185">Reference proteome</keyword>
<organism evidence="3 4">
    <name type="scientific">Talaromyces islandicus</name>
    <name type="common">Penicillium islandicum</name>
    <dbReference type="NCBI Taxonomy" id="28573"/>
    <lineage>
        <taxon>Eukaryota</taxon>
        <taxon>Fungi</taxon>
        <taxon>Dikarya</taxon>
        <taxon>Ascomycota</taxon>
        <taxon>Pezizomycotina</taxon>
        <taxon>Eurotiomycetes</taxon>
        <taxon>Eurotiomycetidae</taxon>
        <taxon>Eurotiales</taxon>
        <taxon>Trichocomaceae</taxon>
        <taxon>Talaromyces</taxon>
        <taxon>Talaromyces sect. Islandici</taxon>
    </lineage>
</organism>
<dbReference type="InterPro" id="IPR050325">
    <property type="entry name" value="Prot/Nucl_acid_deglycase"/>
</dbReference>
<dbReference type="CDD" id="cd03141">
    <property type="entry name" value="GATase1_Hsp31_like"/>
    <property type="match status" value="1"/>
</dbReference>
<dbReference type="PANTHER" id="PTHR48094">
    <property type="entry name" value="PROTEIN/NUCLEIC ACID DEGLYCASE DJ-1-RELATED"/>
    <property type="match status" value="1"/>
</dbReference>
<protein>
    <recommendedName>
        <fullName evidence="1">D-lactate dehydratase</fullName>
        <ecNumber evidence="1">4.2.1.130</ecNumber>
    </recommendedName>
</protein>
<proteinExistence type="predicted"/>
<sequence length="254" mass="27920">MSPKRILIILSDANSFTFTKTHGKQSGQEAQQPAGYFLMEVAKPLKQLLDSGYEVTFASPRGKKPNPDPNSESILAFAGDFYERRVEKALIDRMRRENGFDQPRSFKSINNTELDTFAGVFIPGGHGPLADLGDDPELGRILRHFHSKSKPTAALCHGPYAFLSTKFSGDKEFAYKGYKVTSWSDVEERVMEKLLSGEIKKTEGSLRDEGAVMIEGSREKVGYITVDKEVVSGGNPMAAGTLGSQFVKMLSGKA</sequence>
<evidence type="ECO:0000313" key="4">
    <source>
        <dbReference type="Proteomes" id="UP000054383"/>
    </source>
</evidence>
<dbReference type="EMBL" id="CVMT01000003">
    <property type="protein sequence ID" value="CRG87079.1"/>
    <property type="molecule type" value="Genomic_DNA"/>
</dbReference>
<gene>
    <name evidence="3" type="ORF">PISL3812_04094</name>
</gene>
<dbReference type="GO" id="GO:0005737">
    <property type="term" value="C:cytoplasm"/>
    <property type="evidence" value="ECO:0007669"/>
    <property type="project" value="TreeGrafter"/>
</dbReference>
<dbReference type="InterPro" id="IPR029062">
    <property type="entry name" value="Class_I_gatase-like"/>
</dbReference>
<evidence type="ECO:0000313" key="3">
    <source>
        <dbReference type="EMBL" id="CRG87079.1"/>
    </source>
</evidence>
<dbReference type="GO" id="GO:0019243">
    <property type="term" value="P:methylglyoxal catabolic process to D-lactate via S-lactoyl-glutathione"/>
    <property type="evidence" value="ECO:0007669"/>
    <property type="project" value="TreeGrafter"/>
</dbReference>
<dbReference type="OrthoDB" id="543156at2759"/>
<dbReference type="Proteomes" id="UP000054383">
    <property type="component" value="Unassembled WGS sequence"/>
</dbReference>
<dbReference type="Pfam" id="PF17124">
    <property type="entry name" value="ThiJ_like"/>
    <property type="match status" value="1"/>
</dbReference>
<comment type="catalytic activity">
    <reaction evidence="2">
        <text>methylglyoxal + H2O = (R)-lactate + H(+)</text>
        <dbReference type="Rhea" id="RHEA:27754"/>
        <dbReference type="ChEBI" id="CHEBI:15377"/>
        <dbReference type="ChEBI" id="CHEBI:15378"/>
        <dbReference type="ChEBI" id="CHEBI:16004"/>
        <dbReference type="ChEBI" id="CHEBI:17158"/>
        <dbReference type="EC" id="4.2.1.130"/>
    </reaction>
</comment>
<evidence type="ECO:0000256" key="2">
    <source>
        <dbReference type="ARBA" id="ARBA00048082"/>
    </source>
</evidence>
<dbReference type="InterPro" id="IPR032633">
    <property type="entry name" value="ThiJ-like"/>
</dbReference>
<evidence type="ECO:0000256" key="1">
    <source>
        <dbReference type="ARBA" id="ARBA00013134"/>
    </source>
</evidence>
<dbReference type="GO" id="GO:0019172">
    <property type="term" value="F:glyoxalase III activity"/>
    <property type="evidence" value="ECO:0007669"/>
    <property type="project" value="UniProtKB-EC"/>
</dbReference>
<dbReference type="EC" id="4.2.1.130" evidence="1"/>
<dbReference type="STRING" id="28573.A0A0U1LUL7"/>
<accession>A0A0U1LUL7</accession>